<evidence type="ECO:0000256" key="1">
    <source>
        <dbReference type="SAM" id="MobiDB-lite"/>
    </source>
</evidence>
<gene>
    <name evidence="2" type="ORF">GOOTI_241_00200</name>
</gene>
<feature type="region of interest" description="Disordered" evidence="1">
    <location>
        <begin position="35"/>
        <end position="54"/>
    </location>
</feature>
<keyword evidence="3" id="KW-1185">Reference proteome</keyword>
<evidence type="ECO:0000313" key="2">
    <source>
        <dbReference type="EMBL" id="GAB36865.1"/>
    </source>
</evidence>
<comment type="caution">
    <text evidence="2">The sequence shown here is derived from an EMBL/GenBank/DDBJ whole genome shotgun (WGS) entry which is preliminary data.</text>
</comment>
<dbReference type="RefSeq" id="WP_007241023.1">
    <property type="nucleotide sequence ID" value="NZ_BAFB01000241.1"/>
</dbReference>
<sequence>MTVIVAFAFIVGFVLAYLIGREDGAEAELDLWASDSKSPASEYSGYAPDDRTGL</sequence>
<evidence type="ECO:0000313" key="3">
    <source>
        <dbReference type="Proteomes" id="UP000005038"/>
    </source>
</evidence>
<dbReference type="AlphaFoldDB" id="H5TTQ7"/>
<proteinExistence type="predicted"/>
<organism evidence="2 3">
    <name type="scientific">Gordonia otitidis (strain DSM 44809 / CCUG 52243 / JCM 12355 / NBRC 100426 / IFM 10032)</name>
    <dbReference type="NCBI Taxonomy" id="1108044"/>
    <lineage>
        <taxon>Bacteria</taxon>
        <taxon>Bacillati</taxon>
        <taxon>Actinomycetota</taxon>
        <taxon>Actinomycetes</taxon>
        <taxon>Mycobacteriales</taxon>
        <taxon>Gordoniaceae</taxon>
        <taxon>Gordonia</taxon>
    </lineage>
</organism>
<accession>H5TTQ7</accession>
<reference evidence="2" key="1">
    <citation type="submission" date="2012-02" db="EMBL/GenBank/DDBJ databases">
        <title>Whole genome shotgun sequence of Gordonia otitidis NBRC 100426.</title>
        <authorList>
            <person name="Yoshida I."/>
            <person name="Hosoyama A."/>
            <person name="Tsuchikane K."/>
            <person name="Katsumata H."/>
            <person name="Yamazaki S."/>
            <person name="Fujita N."/>
        </authorList>
    </citation>
    <scope>NUCLEOTIDE SEQUENCE [LARGE SCALE GENOMIC DNA]</scope>
    <source>
        <strain evidence="2">NBRC 100426</strain>
    </source>
</reference>
<dbReference type="Proteomes" id="UP000005038">
    <property type="component" value="Unassembled WGS sequence"/>
</dbReference>
<dbReference type="EMBL" id="BAFB01000241">
    <property type="protein sequence ID" value="GAB36865.1"/>
    <property type="molecule type" value="Genomic_DNA"/>
</dbReference>
<name>H5TTQ7_GORO1</name>
<protein>
    <submittedName>
        <fullName evidence="2">Uncharacterized protein</fullName>
    </submittedName>
</protein>
<dbReference type="STRING" id="1108044.GOOTI_241_00200"/>